<dbReference type="InterPro" id="IPR040079">
    <property type="entry name" value="Glutathione_S-Trfase"/>
</dbReference>
<dbReference type="OrthoDB" id="5242791at2"/>
<proteinExistence type="predicted"/>
<dbReference type="InterPro" id="IPR010987">
    <property type="entry name" value="Glutathione-S-Trfase_C-like"/>
</dbReference>
<dbReference type="InterPro" id="IPR036249">
    <property type="entry name" value="Thioredoxin-like_sf"/>
</dbReference>
<dbReference type="GO" id="GO:0006559">
    <property type="term" value="P:L-phenylalanine catabolic process"/>
    <property type="evidence" value="ECO:0007669"/>
    <property type="project" value="TreeGrafter"/>
</dbReference>
<dbReference type="CDD" id="cd00570">
    <property type="entry name" value="GST_N_family"/>
    <property type="match status" value="1"/>
</dbReference>
<dbReference type="GO" id="GO:0006749">
    <property type="term" value="P:glutathione metabolic process"/>
    <property type="evidence" value="ECO:0007669"/>
    <property type="project" value="TreeGrafter"/>
</dbReference>
<dbReference type="InterPro" id="IPR004045">
    <property type="entry name" value="Glutathione_S-Trfase_N"/>
</dbReference>
<accession>A0A1Y0IAW2</accession>
<dbReference type="GO" id="GO:0004364">
    <property type="term" value="F:glutathione transferase activity"/>
    <property type="evidence" value="ECO:0007669"/>
    <property type="project" value="TreeGrafter"/>
</dbReference>
<organism evidence="3 4">
    <name type="scientific">Oleiphilus messinensis</name>
    <dbReference type="NCBI Taxonomy" id="141451"/>
    <lineage>
        <taxon>Bacteria</taxon>
        <taxon>Pseudomonadati</taxon>
        <taxon>Pseudomonadota</taxon>
        <taxon>Gammaproteobacteria</taxon>
        <taxon>Oceanospirillales</taxon>
        <taxon>Oleiphilaceae</taxon>
        <taxon>Oleiphilus</taxon>
    </lineage>
</organism>
<dbReference type="PROSITE" id="PS51354">
    <property type="entry name" value="GLUTAREDOXIN_2"/>
    <property type="match status" value="1"/>
</dbReference>
<evidence type="ECO:0000259" key="1">
    <source>
        <dbReference type="PROSITE" id="PS50404"/>
    </source>
</evidence>
<evidence type="ECO:0000259" key="2">
    <source>
        <dbReference type="PROSITE" id="PS50405"/>
    </source>
</evidence>
<dbReference type="PANTHER" id="PTHR42673">
    <property type="entry name" value="MALEYLACETOACETATE ISOMERASE"/>
    <property type="match status" value="1"/>
</dbReference>
<dbReference type="KEGG" id="ome:OLMES_2848"/>
<dbReference type="RefSeq" id="WP_087461850.1">
    <property type="nucleotide sequence ID" value="NZ_CP021425.1"/>
</dbReference>
<dbReference type="Pfam" id="PF00043">
    <property type="entry name" value="GST_C"/>
    <property type="match status" value="1"/>
</dbReference>
<dbReference type="Gene3D" id="3.40.30.10">
    <property type="entry name" value="Glutaredoxin"/>
    <property type="match status" value="1"/>
</dbReference>
<dbReference type="InterPro" id="IPR004046">
    <property type="entry name" value="GST_C"/>
</dbReference>
<reference evidence="3 4" key="1">
    <citation type="submission" date="2017-05" db="EMBL/GenBank/DDBJ databases">
        <title>Genomic insights into alkan degradation activity of Oleiphilus messinensis.</title>
        <authorList>
            <person name="Kozyavkin S.A."/>
            <person name="Slesarev A.I."/>
            <person name="Golyshin P.N."/>
            <person name="Korzhenkov A."/>
            <person name="Golyshina O.N."/>
            <person name="Toshchakov S.V."/>
        </authorList>
    </citation>
    <scope>NUCLEOTIDE SEQUENCE [LARGE SCALE GENOMIC DNA]</scope>
    <source>
        <strain evidence="3 4">ME102</strain>
    </source>
</reference>
<dbReference type="PANTHER" id="PTHR42673:SF4">
    <property type="entry name" value="MALEYLACETOACETATE ISOMERASE"/>
    <property type="match status" value="1"/>
</dbReference>
<evidence type="ECO:0000313" key="3">
    <source>
        <dbReference type="EMBL" id="ARU56896.1"/>
    </source>
</evidence>
<gene>
    <name evidence="3" type="ORF">OLMES_2848</name>
</gene>
<dbReference type="SUPFAM" id="SSF52833">
    <property type="entry name" value="Thioredoxin-like"/>
    <property type="match status" value="1"/>
</dbReference>
<dbReference type="Gene3D" id="1.20.1050.10">
    <property type="match status" value="1"/>
</dbReference>
<dbReference type="Proteomes" id="UP000196027">
    <property type="component" value="Chromosome"/>
</dbReference>
<dbReference type="SFLD" id="SFLDG00358">
    <property type="entry name" value="Main_(cytGST)"/>
    <property type="match status" value="1"/>
</dbReference>
<name>A0A1Y0IAW2_9GAMM</name>
<sequence>MITLYQYEISPFCDKVRRVLKYKGLEYKIEEISLLDTISGRLKKISDTGKVPSIEVDGRRITDSTEIAHYLEAHYPTPPLIPEDKREQALVHVFEDWADEALYFYEMQLRFIVKENAQKWIPKVAKNDPDFVKWIAPLAVPAAMAKVTKAQGVGRKSITTIKSELDTHFNSLNNWLENSEWLVGDKITLADISVFVQLYCLVGTEEGKAIMEQYPRVQDWMNRVSEATE</sequence>
<dbReference type="PROSITE" id="PS50404">
    <property type="entry name" value="GST_NTER"/>
    <property type="match status" value="1"/>
</dbReference>
<evidence type="ECO:0000313" key="4">
    <source>
        <dbReference type="Proteomes" id="UP000196027"/>
    </source>
</evidence>
<dbReference type="CDD" id="cd00299">
    <property type="entry name" value="GST_C_family"/>
    <property type="match status" value="1"/>
</dbReference>
<dbReference type="Pfam" id="PF13417">
    <property type="entry name" value="GST_N_3"/>
    <property type="match status" value="1"/>
</dbReference>
<dbReference type="InterPro" id="IPR036282">
    <property type="entry name" value="Glutathione-S-Trfase_C_sf"/>
</dbReference>
<dbReference type="SFLD" id="SFLDS00019">
    <property type="entry name" value="Glutathione_Transferase_(cytos"/>
    <property type="match status" value="1"/>
</dbReference>
<dbReference type="EMBL" id="CP021425">
    <property type="protein sequence ID" value="ARU56896.1"/>
    <property type="molecule type" value="Genomic_DNA"/>
</dbReference>
<feature type="domain" description="GST C-terminal" evidence="2">
    <location>
        <begin position="84"/>
        <end position="229"/>
    </location>
</feature>
<dbReference type="AlphaFoldDB" id="A0A1Y0IAW2"/>
<keyword evidence="4" id="KW-1185">Reference proteome</keyword>
<dbReference type="GO" id="GO:0016034">
    <property type="term" value="F:maleylacetoacetate isomerase activity"/>
    <property type="evidence" value="ECO:0007669"/>
    <property type="project" value="TreeGrafter"/>
</dbReference>
<dbReference type="PROSITE" id="PS50405">
    <property type="entry name" value="GST_CTER"/>
    <property type="match status" value="1"/>
</dbReference>
<keyword evidence="3" id="KW-0808">Transferase</keyword>
<feature type="domain" description="GST N-terminal" evidence="1">
    <location>
        <begin position="1"/>
        <end position="79"/>
    </location>
</feature>
<protein>
    <submittedName>
        <fullName evidence="3">Glutathione S-transferase</fullName>
    </submittedName>
</protein>
<dbReference type="SUPFAM" id="SSF47616">
    <property type="entry name" value="GST C-terminal domain-like"/>
    <property type="match status" value="1"/>
</dbReference>